<reference evidence="3 4" key="1">
    <citation type="submission" date="2020-07" db="EMBL/GenBank/DDBJ databases">
        <title>Novel species isolated from subtropical streams in China.</title>
        <authorList>
            <person name="Lu H."/>
        </authorList>
    </citation>
    <scope>NUCLEOTIDE SEQUENCE [LARGE SCALE GENOMIC DNA]</scope>
    <source>
        <strain evidence="3 4">FT3S</strain>
    </source>
</reference>
<dbReference type="Proteomes" id="UP000566711">
    <property type="component" value="Unassembled WGS sequence"/>
</dbReference>
<gene>
    <name evidence="3" type="ORF">H3H36_00620</name>
</gene>
<evidence type="ECO:0000313" key="3">
    <source>
        <dbReference type="EMBL" id="MBA5603865.1"/>
    </source>
</evidence>
<sequence length="163" mass="17287">MRSAILGFVGGVTLLQGSAALPDRGSMIAGCAIAALLLLLRRRTATVLAGALLGAVWAALLAHAALAPRLAAADEGRDITLVGVVDSLPYRFDGGVRFTFTVEQAGNVHVPPRVSLAWYSGLRGQVVEVGDVRPGERWRLTVRLQRPHGNANPYVSVSWTKLP</sequence>
<name>A0A7W2EDX3_9BURK</name>
<proteinExistence type="predicted"/>
<keyword evidence="1" id="KW-0812">Transmembrane</keyword>
<feature type="domain" description="DUF4131" evidence="2">
    <location>
        <begin position="23"/>
        <end position="154"/>
    </location>
</feature>
<evidence type="ECO:0000256" key="1">
    <source>
        <dbReference type="SAM" id="Phobius"/>
    </source>
</evidence>
<keyword evidence="1" id="KW-0472">Membrane</keyword>
<evidence type="ECO:0000259" key="2">
    <source>
        <dbReference type="Pfam" id="PF13567"/>
    </source>
</evidence>
<feature type="transmembrane region" description="Helical" evidence="1">
    <location>
        <begin position="44"/>
        <end position="67"/>
    </location>
</feature>
<keyword evidence="1" id="KW-1133">Transmembrane helix</keyword>
<dbReference type="InterPro" id="IPR025405">
    <property type="entry name" value="DUF4131"/>
</dbReference>
<protein>
    <submittedName>
        <fullName evidence="3">DUF4131 domain-containing protein</fullName>
    </submittedName>
</protein>
<dbReference type="AlphaFoldDB" id="A0A7W2EDX3"/>
<dbReference type="Pfam" id="PF13567">
    <property type="entry name" value="DUF4131"/>
    <property type="match status" value="1"/>
</dbReference>
<organism evidence="3 4">
    <name type="scientific">Rugamonas fusca</name>
    <dbReference type="NCBI Taxonomy" id="2758568"/>
    <lineage>
        <taxon>Bacteria</taxon>
        <taxon>Pseudomonadati</taxon>
        <taxon>Pseudomonadota</taxon>
        <taxon>Betaproteobacteria</taxon>
        <taxon>Burkholderiales</taxon>
        <taxon>Oxalobacteraceae</taxon>
        <taxon>Telluria group</taxon>
        <taxon>Rugamonas</taxon>
    </lineage>
</organism>
<comment type="caution">
    <text evidence="3">The sequence shown here is derived from an EMBL/GenBank/DDBJ whole genome shotgun (WGS) entry which is preliminary data.</text>
</comment>
<dbReference type="RefSeq" id="WP_182213047.1">
    <property type="nucleotide sequence ID" value="NZ_JACEZS010000001.1"/>
</dbReference>
<evidence type="ECO:0000313" key="4">
    <source>
        <dbReference type="Proteomes" id="UP000566711"/>
    </source>
</evidence>
<dbReference type="EMBL" id="JACEZS010000001">
    <property type="protein sequence ID" value="MBA5603865.1"/>
    <property type="molecule type" value="Genomic_DNA"/>
</dbReference>
<keyword evidence="4" id="KW-1185">Reference proteome</keyword>
<accession>A0A7W2EDX3</accession>